<name>A0AAN7APZ0_9PEZI</name>
<evidence type="ECO:0000256" key="1">
    <source>
        <dbReference type="SAM" id="MobiDB-lite"/>
    </source>
</evidence>
<reference evidence="2" key="2">
    <citation type="submission" date="2023-05" db="EMBL/GenBank/DDBJ databases">
        <authorList>
            <consortium name="Lawrence Berkeley National Laboratory"/>
            <person name="Steindorff A."/>
            <person name="Hensen N."/>
            <person name="Bonometti L."/>
            <person name="Westerberg I."/>
            <person name="Brannstrom I.O."/>
            <person name="Guillou S."/>
            <person name="Cros-Aarteil S."/>
            <person name="Calhoun S."/>
            <person name="Haridas S."/>
            <person name="Kuo A."/>
            <person name="Mondo S."/>
            <person name="Pangilinan J."/>
            <person name="Riley R."/>
            <person name="Labutti K."/>
            <person name="Andreopoulos B."/>
            <person name="Lipzen A."/>
            <person name="Chen C."/>
            <person name="Yanf M."/>
            <person name="Daum C."/>
            <person name="Ng V."/>
            <person name="Clum A."/>
            <person name="Ohm R."/>
            <person name="Martin F."/>
            <person name="Silar P."/>
            <person name="Natvig D."/>
            <person name="Lalanne C."/>
            <person name="Gautier V."/>
            <person name="Ament-Velasquez S.L."/>
            <person name="Kruys A."/>
            <person name="Hutchinson M.I."/>
            <person name="Powell A.J."/>
            <person name="Barry K."/>
            <person name="Miller A.N."/>
            <person name="Grigoriev I.V."/>
            <person name="Debuchy R."/>
            <person name="Gladieux P."/>
            <person name="Thoren M.H."/>
            <person name="Johannesson H."/>
        </authorList>
    </citation>
    <scope>NUCLEOTIDE SEQUENCE</scope>
    <source>
        <strain evidence="2">CBS 315.58</strain>
    </source>
</reference>
<feature type="compositionally biased region" description="Basic and acidic residues" evidence="1">
    <location>
        <begin position="201"/>
        <end position="221"/>
    </location>
</feature>
<gene>
    <name evidence="2" type="ORF">QBC40DRAFT_312550</name>
</gene>
<reference evidence="2" key="1">
    <citation type="journal article" date="2023" name="Mol. Phylogenet. Evol.">
        <title>Genome-scale phylogeny and comparative genomics of the fungal order Sordariales.</title>
        <authorList>
            <person name="Hensen N."/>
            <person name="Bonometti L."/>
            <person name="Westerberg I."/>
            <person name="Brannstrom I.O."/>
            <person name="Guillou S."/>
            <person name="Cros-Aarteil S."/>
            <person name="Calhoun S."/>
            <person name="Haridas S."/>
            <person name="Kuo A."/>
            <person name="Mondo S."/>
            <person name="Pangilinan J."/>
            <person name="Riley R."/>
            <person name="LaButti K."/>
            <person name="Andreopoulos B."/>
            <person name="Lipzen A."/>
            <person name="Chen C."/>
            <person name="Yan M."/>
            <person name="Daum C."/>
            <person name="Ng V."/>
            <person name="Clum A."/>
            <person name="Steindorff A."/>
            <person name="Ohm R.A."/>
            <person name="Martin F."/>
            <person name="Silar P."/>
            <person name="Natvig D.O."/>
            <person name="Lalanne C."/>
            <person name="Gautier V."/>
            <person name="Ament-Velasquez S.L."/>
            <person name="Kruys A."/>
            <person name="Hutchinson M.I."/>
            <person name="Powell A.J."/>
            <person name="Barry K."/>
            <person name="Miller A.N."/>
            <person name="Grigoriev I.V."/>
            <person name="Debuchy R."/>
            <person name="Gladieux P."/>
            <person name="Hiltunen Thoren M."/>
            <person name="Johannesson H."/>
        </authorList>
    </citation>
    <scope>NUCLEOTIDE SEQUENCE</scope>
    <source>
        <strain evidence="2">CBS 315.58</strain>
    </source>
</reference>
<sequence length="300" mass="34340">MLFESIPQFTRRRNTKLQGLKCSQNPHDPFSFPTSTCPIPKTVYLCQTSRHYPEIAVDAPSKPRLILDKSTSPSTLLTFKRRSRPVPRLTGPFSNAYHTYHRTLTRQSTMPCVRIFYQPYRCPSCDLALSPDPGPDYNWLDSPETRAQRFHPHIPCSTRSFYRTCDCPWDKQGPVAVQSTVVKVENKRLCEGCQSKGRTTGGERRIEGSNRRLWGEQRREGSSVGRDPVRGRGSWDVIGDAGERREEGAEGRRERGERLPGIRELEERGALPTWRVLLERSGGGMPLPWQEFRRVGGNRR</sequence>
<dbReference type="AlphaFoldDB" id="A0AAN7APZ0"/>
<dbReference type="Proteomes" id="UP001303160">
    <property type="component" value="Unassembled WGS sequence"/>
</dbReference>
<proteinExistence type="predicted"/>
<comment type="caution">
    <text evidence="2">The sequence shown here is derived from an EMBL/GenBank/DDBJ whole genome shotgun (WGS) entry which is preliminary data.</text>
</comment>
<dbReference type="EMBL" id="MU863975">
    <property type="protein sequence ID" value="KAK4196851.1"/>
    <property type="molecule type" value="Genomic_DNA"/>
</dbReference>
<protein>
    <submittedName>
        <fullName evidence="2">Uncharacterized protein</fullName>
    </submittedName>
</protein>
<organism evidence="2 3">
    <name type="scientific">Triangularia verruculosa</name>
    <dbReference type="NCBI Taxonomy" id="2587418"/>
    <lineage>
        <taxon>Eukaryota</taxon>
        <taxon>Fungi</taxon>
        <taxon>Dikarya</taxon>
        <taxon>Ascomycota</taxon>
        <taxon>Pezizomycotina</taxon>
        <taxon>Sordariomycetes</taxon>
        <taxon>Sordariomycetidae</taxon>
        <taxon>Sordariales</taxon>
        <taxon>Podosporaceae</taxon>
        <taxon>Triangularia</taxon>
    </lineage>
</organism>
<evidence type="ECO:0000313" key="2">
    <source>
        <dbReference type="EMBL" id="KAK4196851.1"/>
    </source>
</evidence>
<feature type="compositionally biased region" description="Basic and acidic residues" evidence="1">
    <location>
        <begin position="241"/>
        <end position="258"/>
    </location>
</feature>
<feature type="region of interest" description="Disordered" evidence="1">
    <location>
        <begin position="195"/>
        <end position="258"/>
    </location>
</feature>
<keyword evidence="3" id="KW-1185">Reference proteome</keyword>
<evidence type="ECO:0000313" key="3">
    <source>
        <dbReference type="Proteomes" id="UP001303160"/>
    </source>
</evidence>
<accession>A0AAN7APZ0</accession>